<evidence type="ECO:0000313" key="2">
    <source>
        <dbReference type="EMBL" id="RGE86399.1"/>
    </source>
</evidence>
<dbReference type="SUPFAM" id="SSF46689">
    <property type="entry name" value="Homeodomain-like"/>
    <property type="match status" value="1"/>
</dbReference>
<comment type="caution">
    <text evidence="2">The sequence shown here is derived from an EMBL/GenBank/DDBJ whole genome shotgun (WGS) entry which is preliminary data.</text>
</comment>
<dbReference type="GO" id="GO:0003677">
    <property type="term" value="F:DNA binding"/>
    <property type="evidence" value="ECO:0007669"/>
    <property type="project" value="InterPro"/>
</dbReference>
<dbReference type="Gene3D" id="1.10.10.60">
    <property type="entry name" value="Homeodomain-like"/>
    <property type="match status" value="1"/>
</dbReference>
<dbReference type="RefSeq" id="WP_117493587.1">
    <property type="nucleotide sequence ID" value="NZ_QVLX01000005.1"/>
</dbReference>
<feature type="domain" description="Resolvase HTH" evidence="1">
    <location>
        <begin position="10"/>
        <end position="44"/>
    </location>
</feature>
<evidence type="ECO:0000313" key="3">
    <source>
        <dbReference type="Proteomes" id="UP000261080"/>
    </source>
</evidence>
<dbReference type="Pfam" id="PF02796">
    <property type="entry name" value="HTH_7"/>
    <property type="match status" value="1"/>
</dbReference>
<dbReference type="Proteomes" id="UP000261080">
    <property type="component" value="Unassembled WGS sequence"/>
</dbReference>
<name>A0A3E3K107_9FIRM</name>
<dbReference type="InterPro" id="IPR006120">
    <property type="entry name" value="Resolvase_HTH_dom"/>
</dbReference>
<keyword evidence="3" id="KW-1185">Reference proteome</keyword>
<dbReference type="GO" id="GO:0000150">
    <property type="term" value="F:DNA strand exchange activity"/>
    <property type="evidence" value="ECO:0007669"/>
    <property type="project" value="InterPro"/>
</dbReference>
<gene>
    <name evidence="2" type="ORF">DW016_10030</name>
</gene>
<evidence type="ECO:0000259" key="1">
    <source>
        <dbReference type="Pfam" id="PF02796"/>
    </source>
</evidence>
<dbReference type="AlphaFoldDB" id="A0A3E3K107"/>
<sequence>MEYNPKSVQLYNNIREYAAAGYSKREIAKILHCGRNTVTKYLNGDYESLCKRDYRSGMDQFYDDIIKELNAGVSRKDVYCHLLKKGYMGKH</sequence>
<dbReference type="EMBL" id="QVLX01000005">
    <property type="protein sequence ID" value="RGE86399.1"/>
    <property type="molecule type" value="Genomic_DNA"/>
</dbReference>
<reference evidence="2 3" key="1">
    <citation type="submission" date="2018-08" db="EMBL/GenBank/DDBJ databases">
        <title>A genome reference for cultivated species of the human gut microbiota.</title>
        <authorList>
            <person name="Zou Y."/>
            <person name="Xue W."/>
            <person name="Luo G."/>
        </authorList>
    </citation>
    <scope>NUCLEOTIDE SEQUENCE [LARGE SCALE GENOMIC DNA]</scope>
    <source>
        <strain evidence="2 3">AF37-2AT</strain>
    </source>
</reference>
<organism evidence="2 3">
    <name type="scientific">Sellimonas intestinalis</name>
    <dbReference type="NCBI Taxonomy" id="1653434"/>
    <lineage>
        <taxon>Bacteria</taxon>
        <taxon>Bacillati</taxon>
        <taxon>Bacillota</taxon>
        <taxon>Clostridia</taxon>
        <taxon>Lachnospirales</taxon>
        <taxon>Lachnospiraceae</taxon>
        <taxon>Sellimonas</taxon>
    </lineage>
</organism>
<protein>
    <recommendedName>
        <fullName evidence="1">Resolvase HTH domain-containing protein</fullName>
    </recommendedName>
</protein>
<proteinExistence type="predicted"/>
<dbReference type="OrthoDB" id="2065409at2"/>
<accession>A0A3E3K107</accession>
<dbReference type="InterPro" id="IPR009057">
    <property type="entry name" value="Homeodomain-like_sf"/>
</dbReference>